<evidence type="ECO:0000313" key="2">
    <source>
        <dbReference type="EMBL" id="KAJ9575855.1"/>
    </source>
</evidence>
<accession>A0AAD7Z803</accession>
<keyword evidence="1" id="KW-0472">Membrane</keyword>
<dbReference type="AlphaFoldDB" id="A0AAD7Z803"/>
<feature type="transmembrane region" description="Helical" evidence="1">
    <location>
        <begin position="84"/>
        <end position="106"/>
    </location>
</feature>
<dbReference type="Proteomes" id="UP001233999">
    <property type="component" value="Unassembled WGS sequence"/>
</dbReference>
<name>A0AAD7Z803_DIPPU</name>
<feature type="transmembrane region" description="Helical" evidence="1">
    <location>
        <begin position="6"/>
        <end position="24"/>
    </location>
</feature>
<dbReference type="EMBL" id="JASPKZ010009819">
    <property type="protein sequence ID" value="KAJ9575855.1"/>
    <property type="molecule type" value="Genomic_DNA"/>
</dbReference>
<feature type="transmembrane region" description="Helical" evidence="1">
    <location>
        <begin position="136"/>
        <end position="158"/>
    </location>
</feature>
<evidence type="ECO:0000313" key="3">
    <source>
        <dbReference type="Proteomes" id="UP001233999"/>
    </source>
</evidence>
<protein>
    <submittedName>
        <fullName evidence="2">Uncharacterized protein</fullName>
    </submittedName>
</protein>
<keyword evidence="3" id="KW-1185">Reference proteome</keyword>
<keyword evidence="1" id="KW-1133">Transmembrane helix</keyword>
<evidence type="ECO:0000256" key="1">
    <source>
        <dbReference type="SAM" id="Phobius"/>
    </source>
</evidence>
<organism evidence="2 3">
    <name type="scientific">Diploptera punctata</name>
    <name type="common">Pacific beetle cockroach</name>
    <dbReference type="NCBI Taxonomy" id="6984"/>
    <lineage>
        <taxon>Eukaryota</taxon>
        <taxon>Metazoa</taxon>
        <taxon>Ecdysozoa</taxon>
        <taxon>Arthropoda</taxon>
        <taxon>Hexapoda</taxon>
        <taxon>Insecta</taxon>
        <taxon>Pterygota</taxon>
        <taxon>Neoptera</taxon>
        <taxon>Polyneoptera</taxon>
        <taxon>Dictyoptera</taxon>
        <taxon>Blattodea</taxon>
        <taxon>Blaberoidea</taxon>
        <taxon>Blaberidae</taxon>
        <taxon>Diplopterinae</taxon>
        <taxon>Diploptera</taxon>
    </lineage>
</organism>
<keyword evidence="1" id="KW-0812">Transmembrane</keyword>
<reference evidence="2" key="2">
    <citation type="submission" date="2023-05" db="EMBL/GenBank/DDBJ databases">
        <authorList>
            <person name="Fouks B."/>
        </authorList>
    </citation>
    <scope>NUCLEOTIDE SEQUENCE</scope>
    <source>
        <strain evidence="2">Stay&amp;Tobe</strain>
        <tissue evidence="2">Testes</tissue>
    </source>
</reference>
<comment type="caution">
    <text evidence="2">The sequence shown here is derived from an EMBL/GenBank/DDBJ whole genome shotgun (WGS) entry which is preliminary data.</text>
</comment>
<sequence length="168" mass="19558">LLIDSQIRFWVFLPIVIIAFLNGTRSRLLREHGKYLTYHSFQMRQMDMLQRGIELRSLDASGLLLLDVPKSVVNFKNTLYYNTLLGNVADILTLIAIYGVCIWPVFRKLRLSSFNKYITGWFDSQLSKLICFNYNLIFIIIIMNRFVLGHVACTVNLAKMVLIFPPMF</sequence>
<reference evidence="2" key="1">
    <citation type="journal article" date="2023" name="IScience">
        <title>Live-bearing cockroach genome reveals convergent evolutionary mechanisms linked to viviparity in insects and beyond.</title>
        <authorList>
            <person name="Fouks B."/>
            <person name="Harrison M.C."/>
            <person name="Mikhailova A.A."/>
            <person name="Marchal E."/>
            <person name="English S."/>
            <person name="Carruthers M."/>
            <person name="Jennings E.C."/>
            <person name="Chiamaka E.L."/>
            <person name="Frigard R.A."/>
            <person name="Pippel M."/>
            <person name="Attardo G.M."/>
            <person name="Benoit J.B."/>
            <person name="Bornberg-Bauer E."/>
            <person name="Tobe S.S."/>
        </authorList>
    </citation>
    <scope>NUCLEOTIDE SEQUENCE</scope>
    <source>
        <strain evidence="2">Stay&amp;Tobe</strain>
    </source>
</reference>
<gene>
    <name evidence="2" type="ORF">L9F63_007313</name>
</gene>
<proteinExistence type="predicted"/>
<feature type="non-terminal residue" evidence="2">
    <location>
        <position position="1"/>
    </location>
</feature>
<feature type="non-terminal residue" evidence="2">
    <location>
        <position position="168"/>
    </location>
</feature>